<evidence type="ECO:0000313" key="4">
    <source>
        <dbReference type="EMBL" id="KPK66683.1"/>
    </source>
</evidence>
<dbReference type="InterPro" id="IPR050832">
    <property type="entry name" value="Bact_Acetyltransf"/>
</dbReference>
<dbReference type="InterPro" id="IPR016181">
    <property type="entry name" value="Acyl_CoA_acyltransferase"/>
</dbReference>
<dbReference type="Proteomes" id="UP000051717">
    <property type="component" value="Unassembled WGS sequence"/>
</dbReference>
<organism evidence="4 5">
    <name type="scientific">candidate division TA06 bacterium SM23_40</name>
    <dbReference type="NCBI Taxonomy" id="1703774"/>
    <lineage>
        <taxon>Bacteria</taxon>
        <taxon>Bacteria division TA06</taxon>
    </lineage>
</organism>
<proteinExistence type="predicted"/>
<dbReference type="Gene3D" id="3.40.630.30">
    <property type="match status" value="1"/>
</dbReference>
<evidence type="ECO:0000256" key="2">
    <source>
        <dbReference type="ARBA" id="ARBA00023315"/>
    </source>
</evidence>
<sequence length="168" mass="18734">MGRAPDVSVRLAAIEDIESLCSLYAEFREFHVRALPERLADASGSGVDEKPWLSARLREIVLAGDSAIFVAEAAGRAIGLAEVYLRRDEPDRGIVPRRFAHLQSMVVREEQRRAGVGTLLLQAAEEWARAGGASEMRLDVWEFPGGPLGFYERSGYRTLRHTLVRELE</sequence>
<dbReference type="PANTHER" id="PTHR43877:SF2">
    <property type="entry name" value="AMINOALKYLPHOSPHONATE N-ACETYLTRANSFERASE-RELATED"/>
    <property type="match status" value="1"/>
</dbReference>
<dbReference type="SUPFAM" id="SSF55729">
    <property type="entry name" value="Acyl-CoA N-acyltransferases (Nat)"/>
    <property type="match status" value="1"/>
</dbReference>
<dbReference type="AlphaFoldDB" id="A0A0S8G3N0"/>
<dbReference type="EMBL" id="LJUI01000160">
    <property type="protein sequence ID" value="KPK66683.1"/>
    <property type="molecule type" value="Genomic_DNA"/>
</dbReference>
<dbReference type="PANTHER" id="PTHR43877">
    <property type="entry name" value="AMINOALKYLPHOSPHONATE N-ACETYLTRANSFERASE-RELATED-RELATED"/>
    <property type="match status" value="1"/>
</dbReference>
<evidence type="ECO:0000259" key="3">
    <source>
        <dbReference type="PROSITE" id="PS51186"/>
    </source>
</evidence>
<keyword evidence="2" id="KW-0012">Acyltransferase</keyword>
<reference evidence="4 5" key="1">
    <citation type="journal article" date="2015" name="Microbiome">
        <title>Genomic resolution of linkages in carbon, nitrogen, and sulfur cycling among widespread estuary sediment bacteria.</title>
        <authorList>
            <person name="Baker B.J."/>
            <person name="Lazar C.S."/>
            <person name="Teske A.P."/>
            <person name="Dick G.J."/>
        </authorList>
    </citation>
    <scope>NUCLEOTIDE SEQUENCE [LARGE SCALE GENOMIC DNA]</scope>
    <source>
        <strain evidence="4">SM23_40</strain>
    </source>
</reference>
<dbReference type="InterPro" id="IPR000182">
    <property type="entry name" value="GNAT_dom"/>
</dbReference>
<dbReference type="GO" id="GO:0016747">
    <property type="term" value="F:acyltransferase activity, transferring groups other than amino-acyl groups"/>
    <property type="evidence" value="ECO:0007669"/>
    <property type="project" value="InterPro"/>
</dbReference>
<protein>
    <recommendedName>
        <fullName evidence="3">N-acetyltransferase domain-containing protein</fullName>
    </recommendedName>
</protein>
<keyword evidence="1" id="KW-0808">Transferase</keyword>
<comment type="caution">
    <text evidence="4">The sequence shown here is derived from an EMBL/GenBank/DDBJ whole genome shotgun (WGS) entry which is preliminary data.</text>
</comment>
<evidence type="ECO:0000313" key="5">
    <source>
        <dbReference type="Proteomes" id="UP000051717"/>
    </source>
</evidence>
<dbReference type="PROSITE" id="PS51186">
    <property type="entry name" value="GNAT"/>
    <property type="match status" value="1"/>
</dbReference>
<feature type="domain" description="N-acetyltransferase" evidence="3">
    <location>
        <begin position="7"/>
        <end position="168"/>
    </location>
</feature>
<accession>A0A0S8G3N0</accession>
<name>A0A0S8G3N0_UNCT6</name>
<dbReference type="CDD" id="cd04301">
    <property type="entry name" value="NAT_SF"/>
    <property type="match status" value="1"/>
</dbReference>
<evidence type="ECO:0000256" key="1">
    <source>
        <dbReference type="ARBA" id="ARBA00022679"/>
    </source>
</evidence>
<dbReference type="Pfam" id="PF00583">
    <property type="entry name" value="Acetyltransf_1"/>
    <property type="match status" value="1"/>
</dbReference>
<gene>
    <name evidence="4" type="ORF">AMJ82_11685</name>
</gene>